<evidence type="ECO:0000313" key="2">
    <source>
        <dbReference type="Proteomes" id="UP001060085"/>
    </source>
</evidence>
<evidence type="ECO:0000313" key="1">
    <source>
        <dbReference type="EMBL" id="KAI5664932.1"/>
    </source>
</evidence>
<accession>A0ACC0AV78</accession>
<proteinExistence type="predicted"/>
<dbReference type="EMBL" id="CM044705">
    <property type="protein sequence ID" value="KAI5664932.1"/>
    <property type="molecule type" value="Genomic_DNA"/>
</dbReference>
<name>A0ACC0AV78_CATRO</name>
<protein>
    <submittedName>
        <fullName evidence="1">Uncharacterized protein</fullName>
    </submittedName>
</protein>
<reference evidence="2" key="1">
    <citation type="journal article" date="2023" name="Nat. Plants">
        <title>Single-cell RNA sequencing provides a high-resolution roadmap for understanding the multicellular compartmentation of specialized metabolism.</title>
        <authorList>
            <person name="Sun S."/>
            <person name="Shen X."/>
            <person name="Li Y."/>
            <person name="Li Y."/>
            <person name="Wang S."/>
            <person name="Li R."/>
            <person name="Zhang H."/>
            <person name="Shen G."/>
            <person name="Guo B."/>
            <person name="Wei J."/>
            <person name="Xu J."/>
            <person name="St-Pierre B."/>
            <person name="Chen S."/>
            <person name="Sun C."/>
        </authorList>
    </citation>
    <scope>NUCLEOTIDE SEQUENCE [LARGE SCALE GENOMIC DNA]</scope>
</reference>
<gene>
    <name evidence="1" type="ORF">M9H77_24255</name>
</gene>
<keyword evidence="2" id="KW-1185">Reference proteome</keyword>
<dbReference type="Proteomes" id="UP001060085">
    <property type="component" value="Linkage Group LG05"/>
</dbReference>
<sequence length="121" mass="13696">MNNDEEIYYLWTIPPHHAKEGIHILVEFKHIQQQSIPITHDRNTTMLPEHITAVTHMVSDELSMLYNTVNNDDDEVDRSGGDDAVSSQSESDDDNDPQEGEFQTPLNLVNSVNPVTENIVP</sequence>
<organism evidence="1 2">
    <name type="scientific">Catharanthus roseus</name>
    <name type="common">Madagascar periwinkle</name>
    <name type="synonym">Vinca rosea</name>
    <dbReference type="NCBI Taxonomy" id="4058"/>
    <lineage>
        <taxon>Eukaryota</taxon>
        <taxon>Viridiplantae</taxon>
        <taxon>Streptophyta</taxon>
        <taxon>Embryophyta</taxon>
        <taxon>Tracheophyta</taxon>
        <taxon>Spermatophyta</taxon>
        <taxon>Magnoliopsida</taxon>
        <taxon>eudicotyledons</taxon>
        <taxon>Gunneridae</taxon>
        <taxon>Pentapetalae</taxon>
        <taxon>asterids</taxon>
        <taxon>lamiids</taxon>
        <taxon>Gentianales</taxon>
        <taxon>Apocynaceae</taxon>
        <taxon>Rauvolfioideae</taxon>
        <taxon>Vinceae</taxon>
        <taxon>Catharanthinae</taxon>
        <taxon>Catharanthus</taxon>
    </lineage>
</organism>
<comment type="caution">
    <text evidence="1">The sequence shown here is derived from an EMBL/GenBank/DDBJ whole genome shotgun (WGS) entry which is preliminary data.</text>
</comment>